<proteinExistence type="predicted"/>
<sequence>MEKIIAEIHHIIKDSNHVLDAETTLQAYFSDLASQLMKEALEALDSELYVPFKAEGWRIANRDSRTITFTFGTVEFMRRRLKKKGEKSFFPLDNICGFNKSERYSTLLQKQVAELVTGSVYRGVAEAVTKLTSFSMSHGTVGNIVKSVGEKQAQWEKQNLEEYEVALPEEQKEVPFLLVEGDGIVIKGKGKRKEEIHRVQIAEGVTTSGKRKKLKNPIFVSSLKSAKDAWEKAAIYLGSHYDLKNTVVISNTDGGSGYRAEDCAMAIGVCKEHIHQVDRYHVHKKIKSRLSWCPEMELPLKKALWSYDWDSIAIVLDTIESKISLEQEKDQKEELRLLAAYLERNWAYLRPLREIESCKGIRGIGSCESNHRPYSYRMKGNGKYWSHDGARAMVSIIEGKKMGTLEKALTEPVRTVPESLAVKLKFAVRNALKKHSGRERTPARQAGIPAMNATCSMGMMKKIFAS</sequence>
<name>A0A645BT97_9ZZZZ</name>
<dbReference type="EMBL" id="VSSQ01021098">
    <property type="protein sequence ID" value="MPM66463.1"/>
    <property type="molecule type" value="Genomic_DNA"/>
</dbReference>
<dbReference type="Pfam" id="PF06782">
    <property type="entry name" value="UPF0236"/>
    <property type="match status" value="1"/>
</dbReference>
<organism evidence="1">
    <name type="scientific">bioreactor metagenome</name>
    <dbReference type="NCBI Taxonomy" id="1076179"/>
    <lineage>
        <taxon>unclassified sequences</taxon>
        <taxon>metagenomes</taxon>
        <taxon>ecological metagenomes</taxon>
    </lineage>
</organism>
<accession>A0A645BT97</accession>
<evidence type="ECO:0000313" key="1">
    <source>
        <dbReference type="EMBL" id="MPM66463.1"/>
    </source>
</evidence>
<dbReference type="NCBIfam" id="NF033529">
    <property type="entry name" value="transpos_ISLre2"/>
    <property type="match status" value="1"/>
</dbReference>
<dbReference type="InterPro" id="IPR009620">
    <property type="entry name" value="UPF0236"/>
</dbReference>
<dbReference type="AlphaFoldDB" id="A0A645BT97"/>
<reference evidence="1" key="1">
    <citation type="submission" date="2019-08" db="EMBL/GenBank/DDBJ databases">
        <authorList>
            <person name="Kucharzyk K."/>
            <person name="Murdoch R.W."/>
            <person name="Higgins S."/>
            <person name="Loffler F."/>
        </authorList>
    </citation>
    <scope>NUCLEOTIDE SEQUENCE</scope>
</reference>
<gene>
    <name evidence="1" type="ORF">SDC9_113370</name>
</gene>
<comment type="caution">
    <text evidence="1">The sequence shown here is derived from an EMBL/GenBank/DDBJ whole genome shotgun (WGS) entry which is preliminary data.</text>
</comment>
<protein>
    <submittedName>
        <fullName evidence="1">ISLre2 family transposase ISAot1</fullName>
    </submittedName>
</protein>